<evidence type="ECO:0000313" key="1">
    <source>
        <dbReference type="EMBL" id="SVC87295.1"/>
    </source>
</evidence>
<proteinExistence type="predicted"/>
<dbReference type="SUPFAM" id="SSF52833">
    <property type="entry name" value="Thioredoxin-like"/>
    <property type="match status" value="1"/>
</dbReference>
<feature type="non-terminal residue" evidence="1">
    <location>
        <position position="241"/>
    </location>
</feature>
<accession>A0A382QQW6</accession>
<protein>
    <recommendedName>
        <fullName evidence="2">Thioredoxin-like fold domain-containing protein</fullName>
    </recommendedName>
</protein>
<dbReference type="InterPro" id="IPR036249">
    <property type="entry name" value="Thioredoxin-like_sf"/>
</dbReference>
<gene>
    <name evidence="1" type="ORF">METZ01_LOCUS340149</name>
</gene>
<name>A0A382QQW6_9ZZZZ</name>
<reference evidence="1" key="1">
    <citation type="submission" date="2018-05" db="EMBL/GenBank/DDBJ databases">
        <authorList>
            <person name="Lanie J.A."/>
            <person name="Ng W.-L."/>
            <person name="Kazmierczak K.M."/>
            <person name="Andrzejewski T.M."/>
            <person name="Davidsen T.M."/>
            <person name="Wayne K.J."/>
            <person name="Tettelin H."/>
            <person name="Glass J.I."/>
            <person name="Rusch D."/>
            <person name="Podicherti R."/>
            <person name="Tsui H.-C.T."/>
            <person name="Winkler M.E."/>
        </authorList>
    </citation>
    <scope>NUCLEOTIDE SEQUENCE</scope>
</reference>
<organism evidence="1">
    <name type="scientific">marine metagenome</name>
    <dbReference type="NCBI Taxonomy" id="408172"/>
    <lineage>
        <taxon>unclassified sequences</taxon>
        <taxon>metagenomes</taxon>
        <taxon>ecological metagenomes</taxon>
    </lineage>
</organism>
<dbReference type="AlphaFoldDB" id="A0A382QQW6"/>
<evidence type="ECO:0008006" key="2">
    <source>
        <dbReference type="Google" id="ProtNLM"/>
    </source>
</evidence>
<dbReference type="EMBL" id="UINC01115919">
    <property type="protein sequence ID" value="SVC87295.1"/>
    <property type="molecule type" value="Genomic_DNA"/>
</dbReference>
<sequence length="241" mass="26185">MHCGQPAPEPLPSVDGAAPAVAAAVPVLFWDDALIQWREWGQGVFEDAARRQVPVLLYLAAPGSDGLFAAGEPAVRSLVEERFAAVQVNPYRRPDVVARYDPGGWPALLVLQADGRVAAQAVDIPPRNVRMFLLRMIAHHRDRPEVVMSKVEKAAGTAHPLAGYEIGAGDVYAAAEAAFDSVYGGFGQGVKFAEPLVLRFLLQYYRESGDLRVRSMVRRSIEPFLSAPMQDEAAGGVWSYT</sequence>